<dbReference type="GO" id="GO:0009294">
    <property type="term" value="P:DNA-mediated transformation"/>
    <property type="evidence" value="ECO:0007669"/>
    <property type="project" value="InterPro"/>
</dbReference>
<evidence type="ECO:0000313" key="6">
    <source>
        <dbReference type="Proteomes" id="UP000004259"/>
    </source>
</evidence>
<dbReference type="InterPro" id="IPR036388">
    <property type="entry name" value="WH-like_DNA-bd_sf"/>
</dbReference>
<feature type="region of interest" description="Disordered" evidence="2">
    <location>
        <begin position="287"/>
        <end position="312"/>
    </location>
</feature>
<dbReference type="SUPFAM" id="SSF102405">
    <property type="entry name" value="MCP/YpsA-like"/>
    <property type="match status" value="1"/>
</dbReference>
<name>E9S874_RUMAL</name>
<dbReference type="Pfam" id="PF02481">
    <property type="entry name" value="DNA_processg_A"/>
    <property type="match status" value="1"/>
</dbReference>
<accession>E9S874</accession>
<dbReference type="eggNOG" id="COG0758">
    <property type="taxonomic scope" value="Bacteria"/>
</dbReference>
<evidence type="ECO:0000313" key="5">
    <source>
        <dbReference type="EMBL" id="EGC04521.1"/>
    </source>
</evidence>
<evidence type="ECO:0000259" key="4">
    <source>
        <dbReference type="Pfam" id="PF17782"/>
    </source>
</evidence>
<dbReference type="InterPro" id="IPR057666">
    <property type="entry name" value="DrpA_SLOG"/>
</dbReference>
<protein>
    <submittedName>
        <fullName evidence="5">Putative DNA protecting protein DprA</fullName>
    </submittedName>
</protein>
<dbReference type="AlphaFoldDB" id="E9S874"/>
<dbReference type="PANTHER" id="PTHR43022">
    <property type="entry name" value="PROTEIN SMF"/>
    <property type="match status" value="1"/>
</dbReference>
<comment type="similarity">
    <text evidence="1">Belongs to the DprA/Smf family.</text>
</comment>
<sequence length="370" mass="39527">MDKTVGWLWLQQTFGGEIWEHIGKDGDPAEVFDREHDNGKGLSPDEVRAMICRAEEMGQRVVCIDDEDYPESLRTLDDAPAVLFCMGNVSLMNSMTAVHMVGTRQPTRYTASLISVLCRELVLRGFAVSCGLAEGADALTAEAVLDNGGKLISVVPAALNGSYPKDRSLAERVAKSGLLVSVRPPDSKARPDFRRRNRLAVALSGAVLFTQAAADSKGLDNAKQAEKLGRPVLAVPPHLLYAKEYFGQRDLLRNGCIPLFDGGDAVRVMADNGVIAESSHALGNVKSHSAADGAAGKSAAKRSPAKKTPAIDADSSEGRIFAELNEHGELHVDELAAKCGMGMAEVMAALTSLEIDGMVKSLPGRRYVVS</sequence>
<dbReference type="SUPFAM" id="SSF46785">
    <property type="entry name" value="Winged helix' DNA-binding domain"/>
    <property type="match status" value="1"/>
</dbReference>
<evidence type="ECO:0000259" key="3">
    <source>
        <dbReference type="Pfam" id="PF02481"/>
    </source>
</evidence>
<feature type="domain" description="DprA winged helix" evidence="4">
    <location>
        <begin position="305"/>
        <end position="364"/>
    </location>
</feature>
<proteinExistence type="inferred from homology"/>
<dbReference type="Pfam" id="PF17782">
    <property type="entry name" value="WHD_DprA"/>
    <property type="match status" value="1"/>
</dbReference>
<dbReference type="RefSeq" id="WP_002846961.1">
    <property type="nucleotide sequence ID" value="NZ_ADKM02000018.1"/>
</dbReference>
<dbReference type="Proteomes" id="UP000004259">
    <property type="component" value="Unassembled WGS sequence"/>
</dbReference>
<dbReference type="EMBL" id="ADKM02000018">
    <property type="protein sequence ID" value="EGC04521.1"/>
    <property type="molecule type" value="Genomic_DNA"/>
</dbReference>
<feature type="domain" description="Smf/DprA SLOG" evidence="3">
    <location>
        <begin position="61"/>
        <end position="256"/>
    </location>
</feature>
<reference evidence="5 6" key="1">
    <citation type="submission" date="2011-02" db="EMBL/GenBank/DDBJ databases">
        <authorList>
            <person name="Nelson K.E."/>
            <person name="Sutton G."/>
            <person name="Torralba M."/>
            <person name="Durkin S."/>
            <person name="Harkins D."/>
            <person name="Montgomery R."/>
            <person name="Ziemer C."/>
            <person name="Klaassens E."/>
            <person name="Ocuiv P."/>
            <person name="Morrison M."/>
        </authorList>
    </citation>
    <scope>NUCLEOTIDE SEQUENCE [LARGE SCALE GENOMIC DNA]</scope>
    <source>
        <strain evidence="5 6">8</strain>
    </source>
</reference>
<dbReference type="InterPro" id="IPR041614">
    <property type="entry name" value="DprA_WH"/>
</dbReference>
<gene>
    <name evidence="5" type="ORF">CUS_7450</name>
</gene>
<feature type="compositionally biased region" description="Low complexity" evidence="2">
    <location>
        <begin position="287"/>
        <end position="298"/>
    </location>
</feature>
<dbReference type="Gene3D" id="3.40.50.450">
    <property type="match status" value="1"/>
</dbReference>
<evidence type="ECO:0000256" key="2">
    <source>
        <dbReference type="SAM" id="MobiDB-lite"/>
    </source>
</evidence>
<comment type="caution">
    <text evidence="5">The sequence shown here is derived from an EMBL/GenBank/DDBJ whole genome shotgun (WGS) entry which is preliminary data.</text>
</comment>
<dbReference type="STRING" id="246199.CUS_7450"/>
<dbReference type="PANTHER" id="PTHR43022:SF1">
    <property type="entry name" value="PROTEIN SMF"/>
    <property type="match status" value="1"/>
</dbReference>
<keyword evidence="6" id="KW-1185">Reference proteome</keyword>
<evidence type="ECO:0000256" key="1">
    <source>
        <dbReference type="ARBA" id="ARBA00006525"/>
    </source>
</evidence>
<dbReference type="InterPro" id="IPR003488">
    <property type="entry name" value="DprA"/>
</dbReference>
<dbReference type="OrthoDB" id="9785707at2"/>
<dbReference type="Gene3D" id="1.10.10.10">
    <property type="entry name" value="Winged helix-like DNA-binding domain superfamily/Winged helix DNA-binding domain"/>
    <property type="match status" value="1"/>
</dbReference>
<organism evidence="5 6">
    <name type="scientific">Ruminococcus albus 8</name>
    <dbReference type="NCBI Taxonomy" id="246199"/>
    <lineage>
        <taxon>Bacteria</taxon>
        <taxon>Bacillati</taxon>
        <taxon>Bacillota</taxon>
        <taxon>Clostridia</taxon>
        <taxon>Eubacteriales</taxon>
        <taxon>Oscillospiraceae</taxon>
        <taxon>Ruminococcus</taxon>
    </lineage>
</organism>
<dbReference type="InterPro" id="IPR036390">
    <property type="entry name" value="WH_DNA-bd_sf"/>
</dbReference>